<gene>
    <name evidence="2" type="ORF">SSOP1_0419</name>
</gene>
<protein>
    <submittedName>
        <fullName evidence="2">Uncharacterized protein</fullName>
    </submittedName>
</protein>
<evidence type="ECO:0000313" key="2">
    <source>
        <dbReference type="EMBL" id="SAI83974.1"/>
    </source>
</evidence>
<dbReference type="EMBL" id="LT549890">
    <property type="protein sequence ID" value="SAI83974.1"/>
    <property type="molecule type" value="Genomic_DNA"/>
</dbReference>
<name>A0A157SXX8_SACSO</name>
<proteinExistence type="predicted"/>
<reference evidence="3" key="1">
    <citation type="submission" date="2016-04" db="EMBL/GenBank/DDBJ databases">
        <authorList>
            <person name="Shah S.A."/>
            <person name="Garrett R.A."/>
        </authorList>
    </citation>
    <scope>NUCLEOTIDE SEQUENCE [LARGE SCALE GENOMIC DNA]</scope>
    <source>
        <strain evidence="3">ATCC 35091 / DSM 1616 / JCM 8930 / NBRC 15331 / P1</strain>
    </source>
</reference>
<dbReference type="Proteomes" id="UP000076770">
    <property type="component" value="Chromosome i"/>
</dbReference>
<dbReference type="AlphaFoldDB" id="A0A157SXX8"/>
<evidence type="ECO:0000313" key="3">
    <source>
        <dbReference type="Proteomes" id="UP000076770"/>
    </source>
</evidence>
<sequence length="69" mass="8303">MNDNGILVYEEHKIFYKNNSKYLTLDQCSNLDYEYEQFILRVVFRKLLLGLEVFILSLPSLVYIMLYSQ</sequence>
<keyword evidence="1" id="KW-0472">Membrane</keyword>
<keyword evidence="1" id="KW-1133">Transmembrane helix</keyword>
<keyword evidence="1" id="KW-0812">Transmembrane</keyword>
<feature type="transmembrane region" description="Helical" evidence="1">
    <location>
        <begin position="47"/>
        <end position="66"/>
    </location>
</feature>
<evidence type="ECO:0000256" key="1">
    <source>
        <dbReference type="SAM" id="Phobius"/>
    </source>
</evidence>
<organism evidence="2 3">
    <name type="scientific">Saccharolobus solfataricus</name>
    <name type="common">Sulfolobus solfataricus</name>
    <dbReference type="NCBI Taxonomy" id="2287"/>
    <lineage>
        <taxon>Archaea</taxon>
        <taxon>Thermoproteota</taxon>
        <taxon>Thermoprotei</taxon>
        <taxon>Sulfolobales</taxon>
        <taxon>Sulfolobaceae</taxon>
        <taxon>Saccharolobus</taxon>
    </lineage>
</organism>
<accession>A0A157SXX8</accession>